<comment type="caution">
    <text evidence="6">The sequence shown here is derived from an EMBL/GenBank/DDBJ whole genome shotgun (WGS) entry which is preliminary data.</text>
</comment>
<dbReference type="Pfam" id="PF09339">
    <property type="entry name" value="HTH_IclR"/>
    <property type="match status" value="1"/>
</dbReference>
<dbReference type="InterPro" id="IPR005471">
    <property type="entry name" value="Tscrpt_reg_IclR_N"/>
</dbReference>
<keyword evidence="7" id="KW-1185">Reference proteome</keyword>
<dbReference type="Pfam" id="PF01614">
    <property type="entry name" value="IclR_C"/>
    <property type="match status" value="1"/>
</dbReference>
<gene>
    <name evidence="6" type="ORF">GCM10023205_53350</name>
</gene>
<organism evidence="6 7">
    <name type="scientific">Yinghuangia aomiensis</name>
    <dbReference type="NCBI Taxonomy" id="676205"/>
    <lineage>
        <taxon>Bacteria</taxon>
        <taxon>Bacillati</taxon>
        <taxon>Actinomycetota</taxon>
        <taxon>Actinomycetes</taxon>
        <taxon>Kitasatosporales</taxon>
        <taxon>Streptomycetaceae</taxon>
        <taxon>Yinghuangia</taxon>
    </lineage>
</organism>
<evidence type="ECO:0000259" key="5">
    <source>
        <dbReference type="PROSITE" id="PS51078"/>
    </source>
</evidence>
<dbReference type="Gene3D" id="1.10.10.10">
    <property type="entry name" value="Winged helix-like DNA-binding domain superfamily/Winged helix DNA-binding domain"/>
    <property type="match status" value="1"/>
</dbReference>
<dbReference type="InterPro" id="IPR014757">
    <property type="entry name" value="Tscrpt_reg_IclR_C"/>
</dbReference>
<dbReference type="InterPro" id="IPR036390">
    <property type="entry name" value="WH_DNA-bd_sf"/>
</dbReference>
<dbReference type="PANTHER" id="PTHR30136">
    <property type="entry name" value="HELIX-TURN-HELIX TRANSCRIPTIONAL REGULATOR, ICLR FAMILY"/>
    <property type="match status" value="1"/>
</dbReference>
<dbReference type="RefSeq" id="WP_345678226.1">
    <property type="nucleotide sequence ID" value="NZ_BAABHS010000020.1"/>
</dbReference>
<keyword evidence="2" id="KW-0238">DNA-binding</keyword>
<dbReference type="PROSITE" id="PS51078">
    <property type="entry name" value="ICLR_ED"/>
    <property type="match status" value="1"/>
</dbReference>
<dbReference type="Gene3D" id="3.30.450.40">
    <property type="match status" value="1"/>
</dbReference>
<keyword evidence="3" id="KW-0804">Transcription</keyword>
<feature type="domain" description="HTH iclR-type" evidence="4">
    <location>
        <begin position="8"/>
        <end position="69"/>
    </location>
</feature>
<dbReference type="SUPFAM" id="SSF55781">
    <property type="entry name" value="GAF domain-like"/>
    <property type="match status" value="1"/>
</dbReference>
<name>A0ABP9HUE7_9ACTN</name>
<dbReference type="InterPro" id="IPR050707">
    <property type="entry name" value="HTH_MetabolicPath_Reg"/>
</dbReference>
<dbReference type="EMBL" id="BAABHS010000020">
    <property type="protein sequence ID" value="GAA4978589.1"/>
    <property type="molecule type" value="Genomic_DNA"/>
</dbReference>
<evidence type="ECO:0000256" key="2">
    <source>
        <dbReference type="ARBA" id="ARBA00023125"/>
    </source>
</evidence>
<dbReference type="PROSITE" id="PS51077">
    <property type="entry name" value="HTH_ICLR"/>
    <property type="match status" value="1"/>
</dbReference>
<dbReference type="SUPFAM" id="SSF46785">
    <property type="entry name" value="Winged helix' DNA-binding domain"/>
    <property type="match status" value="1"/>
</dbReference>
<protein>
    <recommendedName>
        <fullName evidence="8">Transcriptional regulator, IclR family</fullName>
    </recommendedName>
</protein>
<evidence type="ECO:0000259" key="4">
    <source>
        <dbReference type="PROSITE" id="PS51077"/>
    </source>
</evidence>
<dbReference type="PANTHER" id="PTHR30136:SF35">
    <property type="entry name" value="HTH-TYPE TRANSCRIPTIONAL REGULATOR RV1719"/>
    <property type="match status" value="1"/>
</dbReference>
<keyword evidence="1" id="KW-0805">Transcription regulation</keyword>
<evidence type="ECO:0000256" key="1">
    <source>
        <dbReference type="ARBA" id="ARBA00023015"/>
    </source>
</evidence>
<evidence type="ECO:0000313" key="6">
    <source>
        <dbReference type="EMBL" id="GAA4978589.1"/>
    </source>
</evidence>
<proteinExistence type="predicted"/>
<evidence type="ECO:0000313" key="7">
    <source>
        <dbReference type="Proteomes" id="UP001500466"/>
    </source>
</evidence>
<dbReference type="InterPro" id="IPR029016">
    <property type="entry name" value="GAF-like_dom_sf"/>
</dbReference>
<dbReference type="InterPro" id="IPR036388">
    <property type="entry name" value="WH-like_DNA-bd_sf"/>
</dbReference>
<evidence type="ECO:0008006" key="8">
    <source>
        <dbReference type="Google" id="ProtNLM"/>
    </source>
</evidence>
<sequence>MGSADSGIRVVRKAGALLDVLAQRGPLSVAQLADATGEPRTTVYRLLASLRQLGWVTDGPRRGSYALDIGLLPLGRAAAGQSRTRACALPVMRALREETGLTVYLTVPRGTRAVCVERIDGRTLQNFGLLLGGTLPLHAGAGPRVLLAFGDTELRGRWRRSVEQRGEARSLTALTPVSTRDIEDLLQKVVLNGYAVSTEDNVPGLAAIGAPIFDADHGCLAALSISGRRDDLLHPDRRHAFVTAVVRSAQRISERVGNKSIP</sequence>
<dbReference type="Proteomes" id="UP001500466">
    <property type="component" value="Unassembled WGS sequence"/>
</dbReference>
<accession>A0ABP9HUE7</accession>
<evidence type="ECO:0000256" key="3">
    <source>
        <dbReference type="ARBA" id="ARBA00023163"/>
    </source>
</evidence>
<feature type="domain" description="IclR-ED" evidence="5">
    <location>
        <begin position="70"/>
        <end position="258"/>
    </location>
</feature>
<reference evidence="7" key="1">
    <citation type="journal article" date="2019" name="Int. J. Syst. Evol. Microbiol.">
        <title>The Global Catalogue of Microorganisms (GCM) 10K type strain sequencing project: providing services to taxonomists for standard genome sequencing and annotation.</title>
        <authorList>
            <consortium name="The Broad Institute Genomics Platform"/>
            <consortium name="The Broad Institute Genome Sequencing Center for Infectious Disease"/>
            <person name="Wu L."/>
            <person name="Ma J."/>
        </authorList>
    </citation>
    <scope>NUCLEOTIDE SEQUENCE [LARGE SCALE GENOMIC DNA]</scope>
    <source>
        <strain evidence="7">JCM 17986</strain>
    </source>
</reference>
<dbReference type="SMART" id="SM00346">
    <property type="entry name" value="HTH_ICLR"/>
    <property type="match status" value="1"/>
</dbReference>